<dbReference type="GO" id="GO:0004743">
    <property type="term" value="F:pyruvate kinase activity"/>
    <property type="evidence" value="ECO:0007669"/>
    <property type="project" value="UniProtKB-UniRule"/>
</dbReference>
<sequence>MKKTKIICSIGPATHPWEKFKGLVEAGMNVARINFSHAVLEERETVENLVKRANEELGANIGVLYDTKGPDLRTCEFENDKIDLVAGNTIRIVEEDVIGNQERISLNYKGVLKELKVGSVILLDDGFYKLIVTSVEADGVTCEIQNSGTIKSRRGVCIPGEKLNVPYISEKDREDIKYACDKDGDYLAISFVNSADDVNQVRELCKEFGKPNMPIISKVETQYAMDNLDEIVEASDYIMVARGDLGIETGVENLPLYQQMMIDKCHANGKGVIMATQMMYSMKTNIRPTNAEVTDVANAVLAGCDAIMTSDETTIGQYPVETIQTMTSICENVERITKYNLSEYKLRGTEIHNTIAKCAVDATIELPVKAVVVSTLTGKTALDISSLRPNSFIIATVTDPKVARSLALKWGVYPKLVPFFDNTDDIVNEGIKAAKEAMHLQENDIVVVVGGFPKEAHTNFMKIEEITA</sequence>
<evidence type="ECO:0000256" key="3">
    <source>
        <dbReference type="ARBA" id="ARBA00008663"/>
    </source>
</evidence>
<dbReference type="Proteomes" id="UP000886725">
    <property type="component" value="Unassembled WGS sequence"/>
</dbReference>
<comment type="caution">
    <text evidence="19">The sequence shown here is derived from an EMBL/GenBank/DDBJ whole genome shotgun (WGS) entry which is preliminary data.</text>
</comment>
<comment type="cofactor">
    <cofactor evidence="1">
        <name>K(+)</name>
        <dbReference type="ChEBI" id="CHEBI:29103"/>
    </cofactor>
</comment>
<evidence type="ECO:0000256" key="16">
    <source>
        <dbReference type="RuleBase" id="RU000504"/>
    </source>
</evidence>
<dbReference type="InterPro" id="IPR015813">
    <property type="entry name" value="Pyrv/PenolPyrv_kinase-like_dom"/>
</dbReference>
<dbReference type="GO" id="GO:0016301">
    <property type="term" value="F:kinase activity"/>
    <property type="evidence" value="ECO:0007669"/>
    <property type="project" value="UniProtKB-KW"/>
</dbReference>
<gene>
    <name evidence="19" type="primary">pyk</name>
    <name evidence="19" type="ORF">IAC85_02975</name>
</gene>
<dbReference type="SUPFAM" id="SSF51621">
    <property type="entry name" value="Phosphoenolpyruvate/pyruvate domain"/>
    <property type="match status" value="1"/>
</dbReference>
<keyword evidence="13 16" id="KW-0324">Glycolysis</keyword>
<dbReference type="InterPro" id="IPR036918">
    <property type="entry name" value="Pyrv_Knase_C_sf"/>
</dbReference>
<keyword evidence="10" id="KW-0067">ATP-binding</keyword>
<evidence type="ECO:0000259" key="17">
    <source>
        <dbReference type="Pfam" id="PF00224"/>
    </source>
</evidence>
<dbReference type="PRINTS" id="PR01050">
    <property type="entry name" value="PYRUVTKNASE"/>
</dbReference>
<evidence type="ECO:0000256" key="7">
    <source>
        <dbReference type="ARBA" id="ARBA00022723"/>
    </source>
</evidence>
<keyword evidence="6 16" id="KW-0808">Transferase</keyword>
<evidence type="ECO:0000256" key="15">
    <source>
        <dbReference type="NCBIfam" id="TIGR01064"/>
    </source>
</evidence>
<dbReference type="EC" id="2.7.1.40" evidence="4 15"/>
<keyword evidence="12" id="KW-0630">Potassium</keyword>
<dbReference type="Pfam" id="PF02887">
    <property type="entry name" value="PK_C"/>
    <property type="match status" value="1"/>
</dbReference>
<dbReference type="NCBIfam" id="NF004491">
    <property type="entry name" value="PRK05826.1"/>
    <property type="match status" value="1"/>
</dbReference>
<evidence type="ECO:0000256" key="9">
    <source>
        <dbReference type="ARBA" id="ARBA00022777"/>
    </source>
</evidence>
<evidence type="ECO:0000256" key="1">
    <source>
        <dbReference type="ARBA" id="ARBA00001958"/>
    </source>
</evidence>
<evidence type="ECO:0000256" key="6">
    <source>
        <dbReference type="ARBA" id="ARBA00022679"/>
    </source>
</evidence>
<keyword evidence="7" id="KW-0479">Metal-binding</keyword>
<comment type="similarity">
    <text evidence="3 16">Belongs to the pyruvate kinase family.</text>
</comment>
<dbReference type="Gene3D" id="3.20.20.60">
    <property type="entry name" value="Phosphoenolpyruvate-binding domains"/>
    <property type="match status" value="1"/>
</dbReference>
<evidence type="ECO:0000256" key="5">
    <source>
        <dbReference type="ARBA" id="ARBA00018587"/>
    </source>
</evidence>
<protein>
    <recommendedName>
        <fullName evidence="5 15">Pyruvate kinase</fullName>
        <ecNumber evidence="4 15">2.7.1.40</ecNumber>
    </recommendedName>
</protein>
<evidence type="ECO:0000259" key="18">
    <source>
        <dbReference type="Pfam" id="PF02887"/>
    </source>
</evidence>
<name>A0A9D0YYZ6_9FIRM</name>
<dbReference type="InterPro" id="IPR040442">
    <property type="entry name" value="Pyrv_kinase-like_dom_sf"/>
</dbReference>
<keyword evidence="14 19" id="KW-0670">Pyruvate</keyword>
<dbReference type="Pfam" id="PF00224">
    <property type="entry name" value="PK"/>
    <property type="match status" value="1"/>
</dbReference>
<evidence type="ECO:0000256" key="14">
    <source>
        <dbReference type="ARBA" id="ARBA00023317"/>
    </source>
</evidence>
<dbReference type="GO" id="GO:0000287">
    <property type="term" value="F:magnesium ion binding"/>
    <property type="evidence" value="ECO:0007669"/>
    <property type="project" value="UniProtKB-UniRule"/>
</dbReference>
<evidence type="ECO:0000256" key="4">
    <source>
        <dbReference type="ARBA" id="ARBA00012142"/>
    </source>
</evidence>
<keyword evidence="11 16" id="KW-0460">Magnesium</keyword>
<dbReference type="EMBL" id="DVFU01000060">
    <property type="protein sequence ID" value="HIQ64682.1"/>
    <property type="molecule type" value="Genomic_DNA"/>
</dbReference>
<dbReference type="Gene3D" id="2.40.33.10">
    <property type="entry name" value="PK beta-barrel domain-like"/>
    <property type="match status" value="1"/>
</dbReference>
<reference evidence="19" key="2">
    <citation type="journal article" date="2021" name="PeerJ">
        <title>Extensive microbial diversity within the chicken gut microbiome revealed by metagenomics and culture.</title>
        <authorList>
            <person name="Gilroy R."/>
            <person name="Ravi A."/>
            <person name="Getino M."/>
            <person name="Pursley I."/>
            <person name="Horton D.L."/>
            <person name="Alikhan N.F."/>
            <person name="Baker D."/>
            <person name="Gharbi K."/>
            <person name="Hall N."/>
            <person name="Watson M."/>
            <person name="Adriaenssens E.M."/>
            <person name="Foster-Nyarko E."/>
            <person name="Jarju S."/>
            <person name="Secka A."/>
            <person name="Antonio M."/>
            <person name="Oren A."/>
            <person name="Chaudhuri R.R."/>
            <person name="La Ragione R."/>
            <person name="Hildebrand F."/>
            <person name="Pallen M.J."/>
        </authorList>
    </citation>
    <scope>NUCLEOTIDE SEQUENCE</scope>
    <source>
        <strain evidence="19">CHK165-10780</strain>
    </source>
</reference>
<organism evidence="19 20">
    <name type="scientific">Candidatus Faecenecus gallistercoris</name>
    <dbReference type="NCBI Taxonomy" id="2840793"/>
    <lineage>
        <taxon>Bacteria</taxon>
        <taxon>Bacillati</taxon>
        <taxon>Bacillota</taxon>
        <taxon>Bacillota incertae sedis</taxon>
        <taxon>Candidatus Faecenecus</taxon>
    </lineage>
</organism>
<evidence type="ECO:0000256" key="12">
    <source>
        <dbReference type="ARBA" id="ARBA00022958"/>
    </source>
</evidence>
<dbReference type="AlphaFoldDB" id="A0A9D0YYZ6"/>
<dbReference type="SUPFAM" id="SSF52935">
    <property type="entry name" value="PK C-terminal domain-like"/>
    <property type="match status" value="1"/>
</dbReference>
<dbReference type="InterPro" id="IPR015793">
    <property type="entry name" value="Pyrv_Knase_brl"/>
</dbReference>
<dbReference type="NCBIfam" id="NF004978">
    <property type="entry name" value="PRK06354.1"/>
    <property type="match status" value="1"/>
</dbReference>
<keyword evidence="8" id="KW-0547">Nucleotide-binding</keyword>
<proteinExistence type="inferred from homology"/>
<dbReference type="InterPro" id="IPR015806">
    <property type="entry name" value="Pyrv_Knase_insert_dom_sf"/>
</dbReference>
<feature type="domain" description="Pyruvate kinase C-terminal" evidence="18">
    <location>
        <begin position="354"/>
        <end position="463"/>
    </location>
</feature>
<feature type="domain" description="Pyruvate kinase barrel" evidence="17">
    <location>
        <begin position="1"/>
        <end position="323"/>
    </location>
</feature>
<evidence type="ECO:0000313" key="19">
    <source>
        <dbReference type="EMBL" id="HIQ64682.1"/>
    </source>
</evidence>
<comment type="pathway">
    <text evidence="2 16">Carbohydrate degradation; glycolysis; pyruvate from D-glyceraldehyde 3-phosphate: step 5/5.</text>
</comment>
<evidence type="ECO:0000256" key="8">
    <source>
        <dbReference type="ARBA" id="ARBA00022741"/>
    </source>
</evidence>
<dbReference type="PANTHER" id="PTHR11817">
    <property type="entry name" value="PYRUVATE KINASE"/>
    <property type="match status" value="1"/>
</dbReference>
<evidence type="ECO:0000256" key="2">
    <source>
        <dbReference type="ARBA" id="ARBA00004997"/>
    </source>
</evidence>
<dbReference type="Gene3D" id="3.40.1380.20">
    <property type="entry name" value="Pyruvate kinase, C-terminal domain"/>
    <property type="match status" value="1"/>
</dbReference>
<dbReference type="GO" id="GO:0005524">
    <property type="term" value="F:ATP binding"/>
    <property type="evidence" value="ECO:0007669"/>
    <property type="project" value="UniProtKB-KW"/>
</dbReference>
<dbReference type="InterPro" id="IPR015795">
    <property type="entry name" value="Pyrv_Knase_C"/>
</dbReference>
<evidence type="ECO:0000256" key="11">
    <source>
        <dbReference type="ARBA" id="ARBA00022842"/>
    </source>
</evidence>
<evidence type="ECO:0000313" key="20">
    <source>
        <dbReference type="Proteomes" id="UP000886725"/>
    </source>
</evidence>
<comment type="catalytic activity">
    <reaction evidence="16">
        <text>pyruvate + ATP = phosphoenolpyruvate + ADP + H(+)</text>
        <dbReference type="Rhea" id="RHEA:18157"/>
        <dbReference type="ChEBI" id="CHEBI:15361"/>
        <dbReference type="ChEBI" id="CHEBI:15378"/>
        <dbReference type="ChEBI" id="CHEBI:30616"/>
        <dbReference type="ChEBI" id="CHEBI:58702"/>
        <dbReference type="ChEBI" id="CHEBI:456216"/>
        <dbReference type="EC" id="2.7.1.40"/>
    </reaction>
</comment>
<dbReference type="FunFam" id="2.40.33.10:FF:000001">
    <property type="entry name" value="Pyruvate kinase"/>
    <property type="match status" value="1"/>
</dbReference>
<reference evidence="19" key="1">
    <citation type="submission" date="2020-10" db="EMBL/GenBank/DDBJ databases">
        <authorList>
            <person name="Gilroy R."/>
        </authorList>
    </citation>
    <scope>NUCLEOTIDE SEQUENCE</scope>
    <source>
        <strain evidence="19">CHK165-10780</strain>
    </source>
</reference>
<dbReference type="InterPro" id="IPR011037">
    <property type="entry name" value="Pyrv_Knase-like_insert_dom_sf"/>
</dbReference>
<evidence type="ECO:0000256" key="13">
    <source>
        <dbReference type="ARBA" id="ARBA00023152"/>
    </source>
</evidence>
<keyword evidence="9 16" id="KW-0418">Kinase</keyword>
<accession>A0A9D0YYZ6</accession>
<dbReference type="SUPFAM" id="SSF50800">
    <property type="entry name" value="PK beta-barrel domain-like"/>
    <property type="match status" value="1"/>
</dbReference>
<dbReference type="GO" id="GO:0030955">
    <property type="term" value="F:potassium ion binding"/>
    <property type="evidence" value="ECO:0007669"/>
    <property type="project" value="UniProtKB-UniRule"/>
</dbReference>
<dbReference type="NCBIfam" id="TIGR01064">
    <property type="entry name" value="pyruv_kin"/>
    <property type="match status" value="1"/>
</dbReference>
<evidence type="ECO:0000256" key="10">
    <source>
        <dbReference type="ARBA" id="ARBA00022840"/>
    </source>
</evidence>
<dbReference type="InterPro" id="IPR001697">
    <property type="entry name" value="Pyr_Knase"/>
</dbReference>